<dbReference type="EMBL" id="BIMX01000013">
    <property type="protein sequence ID" value="GCE99871.1"/>
    <property type="molecule type" value="Genomic_DNA"/>
</dbReference>
<comment type="caution">
    <text evidence="2">The sequence shown here is derived from an EMBL/GenBank/DDBJ whole genome shotgun (WGS) entry which is preliminary data.</text>
</comment>
<accession>A0A4C2E7D3</accession>
<proteinExistence type="predicted"/>
<feature type="region of interest" description="Disordered" evidence="1">
    <location>
        <begin position="72"/>
        <end position="105"/>
    </location>
</feature>
<evidence type="ECO:0000313" key="3">
    <source>
        <dbReference type="Proteomes" id="UP000301737"/>
    </source>
</evidence>
<feature type="region of interest" description="Disordered" evidence="1">
    <location>
        <begin position="238"/>
        <end position="268"/>
    </location>
</feature>
<reference evidence="2 3" key="1">
    <citation type="submission" date="2019-01" db="EMBL/GenBank/DDBJ databases">
        <title>Draft Genome Sequencing of Zygosaccharomyces mellis Ca-7.</title>
        <authorList>
            <person name="Shiwa Y."/>
            <person name="Kanesaki Y."/>
            <person name="Ishige T."/>
            <person name="Mura K."/>
            <person name="Hori T."/>
            <person name="Tamura T."/>
        </authorList>
    </citation>
    <scope>NUCLEOTIDE SEQUENCE [LARGE SCALE GENOMIC DNA]</scope>
    <source>
        <strain evidence="2 3">Ca-7</strain>
    </source>
</reference>
<dbReference type="GO" id="GO:0008298">
    <property type="term" value="P:intracellular mRNA localization"/>
    <property type="evidence" value="ECO:0007669"/>
    <property type="project" value="TreeGrafter"/>
</dbReference>
<gene>
    <name evidence="2" type="ORF">ZYGM_003352</name>
</gene>
<feature type="compositionally biased region" description="Polar residues" evidence="1">
    <location>
        <begin position="76"/>
        <end position="87"/>
    </location>
</feature>
<sequence>MAPYKRPTSNNSRDKPSILNRLKSFFTNDNNGRQEHSYSKRRHLVSGRNPNVSIPGGFFNSDDPASSIVLPKSQEDSQINNLSPNTDDVNRGEGKEDVSSDEESYSVDISNAKLADFFGRKGGEPLSEMEMEGVKSLMRKSNRTATSSKACSIANSTLKHDDPADLVYSRILNRSRTPSLSSSTMRAPAFTPKYDDSFRSHGFTNTSKGTVSSRRRVFDYSSLPPPYKTTVYKYSAADDSNSDAHSDTKAPDTSKNMVTKPSSGKKLSNTASALVSLLENDTSKDETLNRLANPYSSHVNQLRKHKKSSPTLSSARQDTTKFAPVKSSASQELENTKTKPMGEITIKSQQHSSVDKYKPVRSSSLRSNVVKAEESPEKKPPTKRMESEMPSAPTFNFQFQSNDKKESDSHSQLQPQSPPVSKPPFAFKFHSQEFGPPDNNSDSDVTDKIPTKAPNTHLNAPPVMSSESAPRYDFGEIAPSKIDPSTVDNKKVQDFKTLFVF</sequence>
<feature type="compositionally biased region" description="Basic and acidic residues" evidence="1">
    <location>
        <begin position="371"/>
        <end position="387"/>
    </location>
</feature>
<dbReference type="PANTHER" id="PTHR28284:SF1">
    <property type="entry name" value="NUCLEOPORIN NUP60"/>
    <property type="match status" value="1"/>
</dbReference>
<name>A0A4C2E7D3_9SACH</name>
<evidence type="ECO:0000313" key="2">
    <source>
        <dbReference type="EMBL" id="GCE99871.1"/>
    </source>
</evidence>
<dbReference type="GO" id="GO:0006607">
    <property type="term" value="P:NLS-bearing protein import into nucleus"/>
    <property type="evidence" value="ECO:0007669"/>
    <property type="project" value="TreeGrafter"/>
</dbReference>
<dbReference type="AlphaFoldDB" id="A0A4C2E7D3"/>
<evidence type="ECO:0000256" key="1">
    <source>
        <dbReference type="SAM" id="MobiDB-lite"/>
    </source>
</evidence>
<dbReference type="GO" id="GO:0017056">
    <property type="term" value="F:structural constituent of nuclear pore"/>
    <property type="evidence" value="ECO:0007669"/>
    <property type="project" value="InterPro"/>
</dbReference>
<dbReference type="GO" id="GO:0034398">
    <property type="term" value="P:telomere tethering at nuclear periphery"/>
    <property type="evidence" value="ECO:0007669"/>
    <property type="project" value="TreeGrafter"/>
</dbReference>
<dbReference type="PANTHER" id="PTHR28284">
    <property type="entry name" value="NUCLEOPORIN NUP60"/>
    <property type="match status" value="1"/>
</dbReference>
<feature type="compositionally biased region" description="Polar residues" evidence="1">
    <location>
        <begin position="253"/>
        <end position="268"/>
    </location>
</feature>
<dbReference type="GO" id="GO:0044615">
    <property type="term" value="C:nuclear pore nuclear basket"/>
    <property type="evidence" value="ECO:0007669"/>
    <property type="project" value="InterPro"/>
</dbReference>
<dbReference type="GO" id="GO:0016973">
    <property type="term" value="P:poly(A)+ mRNA export from nucleus"/>
    <property type="evidence" value="ECO:0007669"/>
    <property type="project" value="TreeGrafter"/>
</dbReference>
<dbReference type="Proteomes" id="UP000301737">
    <property type="component" value="Unassembled WGS sequence"/>
</dbReference>
<dbReference type="GO" id="GO:0031990">
    <property type="term" value="P:mRNA export from nucleus in response to heat stress"/>
    <property type="evidence" value="ECO:0007669"/>
    <property type="project" value="TreeGrafter"/>
</dbReference>
<feature type="region of interest" description="Disordered" evidence="1">
    <location>
        <begin position="285"/>
        <end position="487"/>
    </location>
</feature>
<dbReference type="InterPro" id="IPR034432">
    <property type="entry name" value="Nup60"/>
</dbReference>
<feature type="compositionally biased region" description="Basic and acidic residues" evidence="1">
    <location>
        <begin position="88"/>
        <end position="98"/>
    </location>
</feature>
<organism evidence="2 3">
    <name type="scientific">Zygosaccharomyces mellis</name>
    <dbReference type="NCBI Taxonomy" id="42258"/>
    <lineage>
        <taxon>Eukaryota</taxon>
        <taxon>Fungi</taxon>
        <taxon>Dikarya</taxon>
        <taxon>Ascomycota</taxon>
        <taxon>Saccharomycotina</taxon>
        <taxon>Saccharomycetes</taxon>
        <taxon>Saccharomycetales</taxon>
        <taxon>Saccharomycetaceae</taxon>
        <taxon>Zygosaccharomyces</taxon>
    </lineage>
</organism>
<dbReference type="OrthoDB" id="5370852at2759"/>
<protein>
    <recommendedName>
        <fullName evidence="4">Nucleoporin nup60</fullName>
    </recommendedName>
</protein>
<feature type="compositionally biased region" description="Basic and acidic residues" evidence="1">
    <location>
        <begin position="242"/>
        <end position="252"/>
    </location>
</feature>
<feature type="region of interest" description="Disordered" evidence="1">
    <location>
        <begin position="26"/>
        <end position="49"/>
    </location>
</feature>
<evidence type="ECO:0008006" key="4">
    <source>
        <dbReference type="Google" id="ProtNLM"/>
    </source>
</evidence>
<keyword evidence="3" id="KW-1185">Reference proteome</keyword>